<feature type="region of interest" description="Disordered" evidence="1">
    <location>
        <begin position="16"/>
        <end position="50"/>
    </location>
</feature>
<organism evidence="2">
    <name type="scientific">Fagus sylvatica</name>
    <name type="common">Beechnut</name>
    <dbReference type="NCBI Taxonomy" id="28930"/>
    <lineage>
        <taxon>Eukaryota</taxon>
        <taxon>Viridiplantae</taxon>
        <taxon>Streptophyta</taxon>
        <taxon>Embryophyta</taxon>
        <taxon>Tracheophyta</taxon>
        <taxon>Spermatophyta</taxon>
        <taxon>Magnoliopsida</taxon>
        <taxon>eudicotyledons</taxon>
        <taxon>Gunneridae</taxon>
        <taxon>Pentapetalae</taxon>
        <taxon>rosids</taxon>
        <taxon>fabids</taxon>
        <taxon>Fagales</taxon>
        <taxon>Fagaceae</taxon>
        <taxon>Fagus</taxon>
    </lineage>
</organism>
<gene>
    <name evidence="2" type="ORF">FSB_LOCUS7001</name>
</gene>
<sequence length="85" mass="9371">MERVKFNSLVSLRETLAAPSLPEPPPPPPISEQPPYSLPGSRGPQDPGRWRLDLDRVAHPCFASSLHLRRPPSPFFCAALPIIPP</sequence>
<evidence type="ECO:0000313" key="2">
    <source>
        <dbReference type="EMBL" id="SPC79119.1"/>
    </source>
</evidence>
<dbReference type="EMBL" id="OIVN01000369">
    <property type="protein sequence ID" value="SPC79119.1"/>
    <property type="molecule type" value="Genomic_DNA"/>
</dbReference>
<reference evidence="2" key="1">
    <citation type="submission" date="2018-02" db="EMBL/GenBank/DDBJ databases">
        <authorList>
            <person name="Cohen D.B."/>
            <person name="Kent A.D."/>
        </authorList>
    </citation>
    <scope>NUCLEOTIDE SEQUENCE</scope>
</reference>
<proteinExistence type="predicted"/>
<name>A0A2N9EWX9_FAGSY</name>
<accession>A0A2N9EWX9</accession>
<feature type="compositionally biased region" description="Pro residues" evidence="1">
    <location>
        <begin position="21"/>
        <end position="32"/>
    </location>
</feature>
<protein>
    <submittedName>
        <fullName evidence="2">Uncharacterized protein</fullName>
    </submittedName>
</protein>
<dbReference type="AlphaFoldDB" id="A0A2N9EWX9"/>
<evidence type="ECO:0000256" key="1">
    <source>
        <dbReference type="SAM" id="MobiDB-lite"/>
    </source>
</evidence>